<dbReference type="RefSeq" id="WP_244760114.1">
    <property type="nucleotide sequence ID" value="NZ_JALJCJ010000002.1"/>
</dbReference>
<comment type="caution">
    <text evidence="1">The sequence shown here is derived from an EMBL/GenBank/DDBJ whole genome shotgun (WGS) entry which is preliminary data.</text>
</comment>
<dbReference type="GO" id="GO:0016740">
    <property type="term" value="F:transferase activity"/>
    <property type="evidence" value="ECO:0007669"/>
    <property type="project" value="UniProtKB-KW"/>
</dbReference>
<reference evidence="1" key="1">
    <citation type="submission" date="2022-04" db="EMBL/GenBank/DDBJ databases">
        <title>Shinella lacus sp. nov., a novel member of the genus Shinella from water.</title>
        <authorList>
            <person name="Deng Y."/>
        </authorList>
    </citation>
    <scope>NUCLEOTIDE SEQUENCE</scope>
    <source>
        <strain evidence="1">JCM 31239</strain>
    </source>
</reference>
<evidence type="ECO:0000313" key="1">
    <source>
        <dbReference type="EMBL" id="MDO6122415.1"/>
    </source>
</evidence>
<protein>
    <submittedName>
        <fullName evidence="1">Glycosyl transferase</fullName>
    </submittedName>
</protein>
<gene>
    <name evidence="1" type="ORF">GB928_014575</name>
</gene>
<accession>A0ABT8XF95</accession>
<organism evidence="1 2">
    <name type="scientific">Shinella curvata</name>
    <dbReference type="NCBI Taxonomy" id="1817964"/>
    <lineage>
        <taxon>Bacteria</taxon>
        <taxon>Pseudomonadati</taxon>
        <taxon>Pseudomonadota</taxon>
        <taxon>Alphaproteobacteria</taxon>
        <taxon>Hyphomicrobiales</taxon>
        <taxon>Rhizobiaceae</taxon>
        <taxon>Shinella</taxon>
    </lineage>
</organism>
<dbReference type="SUPFAM" id="SSF53448">
    <property type="entry name" value="Nucleotide-diphospho-sugar transferases"/>
    <property type="match status" value="1"/>
</dbReference>
<keyword evidence="1" id="KW-0808">Transferase</keyword>
<proteinExistence type="predicted"/>
<keyword evidence="2" id="KW-1185">Reference proteome</keyword>
<dbReference type="Proteomes" id="UP001177080">
    <property type="component" value="Unassembled WGS sequence"/>
</dbReference>
<name>A0ABT8XF95_9HYPH</name>
<sequence>MLTIIMECRDNEAELAQTLSALVAGAVEGVVRDVIVLDHGSRDGSSRVADAAGCRFLTSWDMKDVVRSARGDWLLLLEPGARPLAGWVDAVVDHVAINGHPARFLGARSHRRPFFQRFGRRRAPLELGYLVSKRHASATVRSGMTLADMAKGAGVRAMVAEIVPAWAVKALRAEMAR</sequence>
<dbReference type="InterPro" id="IPR029044">
    <property type="entry name" value="Nucleotide-diphossugar_trans"/>
</dbReference>
<dbReference type="Gene3D" id="3.90.550.10">
    <property type="entry name" value="Spore Coat Polysaccharide Biosynthesis Protein SpsA, Chain A"/>
    <property type="match status" value="1"/>
</dbReference>
<evidence type="ECO:0000313" key="2">
    <source>
        <dbReference type="Proteomes" id="UP001177080"/>
    </source>
</evidence>
<dbReference type="EMBL" id="WHSC02000006">
    <property type="protein sequence ID" value="MDO6122415.1"/>
    <property type="molecule type" value="Genomic_DNA"/>
</dbReference>